<dbReference type="EMBL" id="JABCLD010000566">
    <property type="protein sequence ID" value="NMU24841.1"/>
    <property type="molecule type" value="Genomic_DNA"/>
</dbReference>
<evidence type="ECO:0000313" key="2">
    <source>
        <dbReference type="EMBL" id="NMU24841.1"/>
    </source>
</evidence>
<comment type="caution">
    <text evidence="2">The sequence shown here is derived from an EMBL/GenBank/DDBJ whole genome shotgun (WGS) entry which is preliminary data.</text>
</comment>
<evidence type="ECO:0000313" key="3">
    <source>
        <dbReference type="Proteomes" id="UP000555836"/>
    </source>
</evidence>
<reference evidence="2 3" key="1">
    <citation type="submission" date="2020-04" db="EMBL/GenBank/DDBJ databases">
        <title>Whole-genome sequencing of Vibrio spp. from China reveals different genetic environments of blaCTX-M-14 among diverse lineages.</title>
        <authorList>
            <person name="Zheng Z."/>
            <person name="Ye L."/>
            <person name="Chen S."/>
        </authorList>
    </citation>
    <scope>NUCLEOTIDE SEQUENCE [LARGE SCALE GENOMIC DNA]</scope>
    <source>
        <strain evidence="2 3">Vb0574</strain>
    </source>
</reference>
<feature type="domain" description="Type I restriction enzyme HindI endonuclease subunit-like C-terminal" evidence="1">
    <location>
        <begin position="1"/>
        <end position="36"/>
    </location>
</feature>
<organism evidence="2 3">
    <name type="scientific">Vibrio parahaemolyticus</name>
    <dbReference type="NCBI Taxonomy" id="670"/>
    <lineage>
        <taxon>Bacteria</taxon>
        <taxon>Pseudomonadati</taxon>
        <taxon>Pseudomonadota</taxon>
        <taxon>Gammaproteobacteria</taxon>
        <taxon>Vibrionales</taxon>
        <taxon>Vibrionaceae</taxon>
        <taxon>Vibrio</taxon>
    </lineage>
</organism>
<evidence type="ECO:0000259" key="1">
    <source>
        <dbReference type="Pfam" id="PF11867"/>
    </source>
</evidence>
<sequence length="41" mass="4883">RMRNLVRRLLRRWKYPPDAAEEAIKLVLDQAEVLADGWYVA</sequence>
<dbReference type="Pfam" id="PF11867">
    <property type="entry name" value="T1RH-like_C"/>
    <property type="match status" value="1"/>
</dbReference>
<accession>A0A7Y0X4H3</accession>
<gene>
    <name evidence="2" type="ORF">HKB21_04320</name>
</gene>
<proteinExistence type="predicted"/>
<dbReference type="Proteomes" id="UP000555836">
    <property type="component" value="Unassembled WGS sequence"/>
</dbReference>
<dbReference type="InterPro" id="IPR021810">
    <property type="entry name" value="T1RH-like_C"/>
</dbReference>
<dbReference type="AlphaFoldDB" id="A0A7Y0X4H3"/>
<name>A0A7Y0X4H3_VIBPH</name>
<feature type="non-terminal residue" evidence="2">
    <location>
        <position position="1"/>
    </location>
</feature>
<protein>
    <submittedName>
        <fullName evidence="2">DUF3387 domain-containing protein</fullName>
    </submittedName>
</protein>